<name>A0A7M5U8K8_9CNID</name>
<dbReference type="Proteomes" id="UP000594262">
    <property type="component" value="Unplaced"/>
</dbReference>
<organism evidence="2 3">
    <name type="scientific">Clytia hemisphaerica</name>
    <dbReference type="NCBI Taxonomy" id="252671"/>
    <lineage>
        <taxon>Eukaryota</taxon>
        <taxon>Metazoa</taxon>
        <taxon>Cnidaria</taxon>
        <taxon>Hydrozoa</taxon>
        <taxon>Hydroidolina</taxon>
        <taxon>Leptothecata</taxon>
        <taxon>Obeliida</taxon>
        <taxon>Clytiidae</taxon>
        <taxon>Clytia</taxon>
    </lineage>
</organism>
<evidence type="ECO:0000313" key="3">
    <source>
        <dbReference type="Proteomes" id="UP000594262"/>
    </source>
</evidence>
<keyword evidence="3" id="KW-1185">Reference proteome</keyword>
<dbReference type="EnsemblMetazoa" id="CLYHEMT007560.1">
    <property type="protein sequence ID" value="CLYHEMP007560.1"/>
    <property type="gene ID" value="CLYHEMG007560"/>
</dbReference>
<protein>
    <recommendedName>
        <fullName evidence="1">Glyoxalase/fosfomycin resistance/dioxygenase domain-containing protein</fullName>
    </recommendedName>
</protein>
<dbReference type="PANTHER" id="PTHR10374">
    <property type="entry name" value="LACTOYLGLUTATHIONE LYASE GLYOXALASE I"/>
    <property type="match status" value="1"/>
</dbReference>
<dbReference type="PANTHER" id="PTHR10374:SF30">
    <property type="entry name" value="LACTOYLGLUTATHIONE LYASE"/>
    <property type="match status" value="1"/>
</dbReference>
<evidence type="ECO:0000259" key="1">
    <source>
        <dbReference type="Pfam" id="PF00903"/>
    </source>
</evidence>
<dbReference type="AlphaFoldDB" id="A0A7M5U8K8"/>
<dbReference type="Gene3D" id="3.10.180.10">
    <property type="entry name" value="2,3-Dihydroxybiphenyl 1,2-Dioxygenase, domain 1"/>
    <property type="match status" value="1"/>
</dbReference>
<evidence type="ECO:0000313" key="2">
    <source>
        <dbReference type="EnsemblMetazoa" id="CLYHEMP007560.1"/>
    </source>
</evidence>
<reference evidence="2" key="1">
    <citation type="submission" date="2021-01" db="UniProtKB">
        <authorList>
            <consortium name="EnsemblMetazoa"/>
        </authorList>
    </citation>
    <scope>IDENTIFICATION</scope>
</reference>
<dbReference type="InterPro" id="IPR029068">
    <property type="entry name" value="Glyas_Bleomycin-R_OHBP_Dase"/>
</dbReference>
<dbReference type="InterPro" id="IPR004360">
    <property type="entry name" value="Glyas_Fos-R_dOase_dom"/>
</dbReference>
<proteinExistence type="predicted"/>
<sequence>MTSVVEEGVLYPTEVEIKNAIQPKPKIAEDFLLAEVSIRISNPLATIKFYTGVLGMTLLTWWNDQKTRTTNYVFTFVDEAIIPPKERDENHFNKWRLSRAGNIEMAYSWDGITGKTKYECGALRPNEFGHFGVAVPNYKKAMERFRSLGCTIIPCKNDESLSYILDPDGYRIEIFTVRWGDDDQNDG</sequence>
<dbReference type="Pfam" id="PF00903">
    <property type="entry name" value="Glyoxalase"/>
    <property type="match status" value="1"/>
</dbReference>
<feature type="domain" description="Glyoxalase/fosfomycin resistance/dioxygenase" evidence="1">
    <location>
        <begin position="34"/>
        <end position="174"/>
    </location>
</feature>
<dbReference type="OrthoDB" id="16820at2759"/>
<accession>A0A7M5U8K8</accession>
<dbReference type="SUPFAM" id="SSF54593">
    <property type="entry name" value="Glyoxalase/Bleomycin resistance protein/Dihydroxybiphenyl dioxygenase"/>
    <property type="match status" value="1"/>
</dbReference>
<dbReference type="RefSeq" id="XP_066921253.1">
    <property type="nucleotide sequence ID" value="XM_067065152.1"/>
</dbReference>
<dbReference type="GeneID" id="136808613"/>